<evidence type="ECO:0000313" key="2">
    <source>
        <dbReference type="Proteomes" id="UP001190700"/>
    </source>
</evidence>
<dbReference type="AlphaFoldDB" id="A0AAE0GUD8"/>
<proteinExistence type="predicted"/>
<accession>A0AAE0GUD8</accession>
<dbReference type="EMBL" id="LGRX02002271">
    <property type="protein sequence ID" value="KAK3284482.1"/>
    <property type="molecule type" value="Genomic_DNA"/>
</dbReference>
<sequence>MIDNTACSSIIGNAMLSPKVKHVVVRFHCVWGWVRAEFLSPIYINTTRNLGDISTKPLAGFKDKVQQIMISMISDYMDIIRPHPNGVGNA</sequence>
<keyword evidence="2" id="KW-1185">Reference proteome</keyword>
<gene>
    <name evidence="1" type="ORF">CYMTET_7869</name>
</gene>
<dbReference type="Proteomes" id="UP001190700">
    <property type="component" value="Unassembled WGS sequence"/>
</dbReference>
<protein>
    <submittedName>
        <fullName evidence="1">Uncharacterized protein</fullName>
    </submittedName>
</protein>
<name>A0AAE0GUD8_9CHLO</name>
<reference evidence="1 2" key="1">
    <citation type="journal article" date="2015" name="Genome Biol. Evol.">
        <title>Comparative Genomics of a Bacterivorous Green Alga Reveals Evolutionary Causalities and Consequences of Phago-Mixotrophic Mode of Nutrition.</title>
        <authorList>
            <person name="Burns J.A."/>
            <person name="Paasch A."/>
            <person name="Narechania A."/>
            <person name="Kim E."/>
        </authorList>
    </citation>
    <scope>NUCLEOTIDE SEQUENCE [LARGE SCALE GENOMIC DNA]</scope>
    <source>
        <strain evidence="1 2">PLY_AMNH</strain>
    </source>
</reference>
<comment type="caution">
    <text evidence="1">The sequence shown here is derived from an EMBL/GenBank/DDBJ whole genome shotgun (WGS) entry which is preliminary data.</text>
</comment>
<evidence type="ECO:0000313" key="1">
    <source>
        <dbReference type="EMBL" id="KAK3284482.1"/>
    </source>
</evidence>
<organism evidence="1 2">
    <name type="scientific">Cymbomonas tetramitiformis</name>
    <dbReference type="NCBI Taxonomy" id="36881"/>
    <lineage>
        <taxon>Eukaryota</taxon>
        <taxon>Viridiplantae</taxon>
        <taxon>Chlorophyta</taxon>
        <taxon>Pyramimonadophyceae</taxon>
        <taxon>Pyramimonadales</taxon>
        <taxon>Pyramimonadaceae</taxon>
        <taxon>Cymbomonas</taxon>
    </lineage>
</organism>